<keyword evidence="3" id="KW-0378">Hydrolase</keyword>
<gene>
    <name evidence="3" type="ORF">BG04_3580</name>
</gene>
<organism evidence="3 4">
    <name type="scientific">Priestia megaterium (strain ATCC 14581 / DSM 32 / CCUG 1817 / JCM 2506 / NBRC 15308 / NCIMB 9376 / NCTC 10342 / NRRL B-14308 / VKM B-512 / Ford 19)</name>
    <name type="common">Bacillus megaterium</name>
    <dbReference type="NCBI Taxonomy" id="1348623"/>
    <lineage>
        <taxon>Bacteria</taxon>
        <taxon>Bacillati</taxon>
        <taxon>Bacillota</taxon>
        <taxon>Bacilli</taxon>
        <taxon>Bacillales</taxon>
        <taxon>Bacillaceae</taxon>
        <taxon>Priestia</taxon>
    </lineage>
</organism>
<keyword evidence="2" id="KW-0732">Signal</keyword>
<evidence type="ECO:0000313" key="3">
    <source>
        <dbReference type="EMBL" id="AJI22495.1"/>
    </source>
</evidence>
<dbReference type="InterPro" id="IPR018392">
    <property type="entry name" value="LysM"/>
</dbReference>
<dbReference type="PROSITE" id="PS51782">
    <property type="entry name" value="LYSM"/>
    <property type="match status" value="1"/>
</dbReference>
<feature type="signal peptide" evidence="2">
    <location>
        <begin position="1"/>
        <end position="28"/>
    </location>
</feature>
<evidence type="ECO:0000256" key="1">
    <source>
        <dbReference type="SAM" id="MobiDB-lite"/>
    </source>
</evidence>
<dbReference type="Pfam" id="PF01476">
    <property type="entry name" value="LysM"/>
    <property type="match status" value="1"/>
</dbReference>
<proteinExistence type="predicted"/>
<evidence type="ECO:0000313" key="4">
    <source>
        <dbReference type="Proteomes" id="UP000031829"/>
    </source>
</evidence>
<feature type="region of interest" description="Disordered" evidence="1">
    <location>
        <begin position="82"/>
        <end position="113"/>
    </location>
</feature>
<dbReference type="Gene3D" id="3.10.350.10">
    <property type="entry name" value="LysM domain"/>
    <property type="match status" value="1"/>
</dbReference>
<dbReference type="InterPro" id="IPR011105">
    <property type="entry name" value="Cell_wall_hydrolase_SleB"/>
</dbReference>
<dbReference type="HOGENOM" id="CLU_053345_1_2_9"/>
<dbReference type="GO" id="GO:0016787">
    <property type="term" value="F:hydrolase activity"/>
    <property type="evidence" value="ECO:0007669"/>
    <property type="project" value="UniProtKB-KW"/>
</dbReference>
<dbReference type="KEGG" id="bmeg:BG04_3580"/>
<dbReference type="RefSeq" id="WP_034653514.1">
    <property type="nucleotide sequence ID" value="NZ_BCVB01000003.1"/>
</dbReference>
<feature type="compositionally biased region" description="Low complexity" evidence="1">
    <location>
        <begin position="82"/>
        <end position="97"/>
    </location>
</feature>
<feature type="chain" id="PRO_5044272797" evidence="2">
    <location>
        <begin position="29"/>
        <end position="237"/>
    </location>
</feature>
<dbReference type="Proteomes" id="UP000031829">
    <property type="component" value="Chromosome"/>
</dbReference>
<accession>A0A0B6AC57</accession>
<dbReference type="SMART" id="SM00257">
    <property type="entry name" value="LysM"/>
    <property type="match status" value="1"/>
</dbReference>
<dbReference type="InterPro" id="IPR036779">
    <property type="entry name" value="LysM_dom_sf"/>
</dbReference>
<name>A0A0B6AC57_PRIM2</name>
<dbReference type="Gene3D" id="1.10.10.2520">
    <property type="entry name" value="Cell wall hydrolase SleB, domain 1"/>
    <property type="match status" value="1"/>
</dbReference>
<dbReference type="SUPFAM" id="SSF54106">
    <property type="entry name" value="LysM domain"/>
    <property type="match status" value="1"/>
</dbReference>
<dbReference type="GeneID" id="93641635"/>
<dbReference type="AlphaFoldDB" id="A0A0B6AC57"/>
<evidence type="ECO:0000256" key="2">
    <source>
        <dbReference type="SAM" id="SignalP"/>
    </source>
</evidence>
<reference evidence="3 4" key="1">
    <citation type="journal article" date="2015" name="Genome Announc.">
        <title>Complete genome sequences for 35 biothreat assay-relevant bacillus species.</title>
        <authorList>
            <person name="Johnson S.L."/>
            <person name="Daligault H.E."/>
            <person name="Davenport K.W."/>
            <person name="Jaissle J."/>
            <person name="Frey K.G."/>
            <person name="Ladner J.T."/>
            <person name="Broomall S.M."/>
            <person name="Bishop-Lilly K.A."/>
            <person name="Bruce D.C."/>
            <person name="Gibbons H.S."/>
            <person name="Coyne S.R."/>
            <person name="Lo C.C."/>
            <person name="Meincke L."/>
            <person name="Munk A.C."/>
            <person name="Koroleva G.I."/>
            <person name="Rosenzweig C.N."/>
            <person name="Palacios G.F."/>
            <person name="Redden C.L."/>
            <person name="Minogue T.D."/>
            <person name="Chain P.S."/>
        </authorList>
    </citation>
    <scope>NUCLEOTIDE SEQUENCE [LARGE SCALE GENOMIC DNA]</scope>
    <source>
        <strain evidence="4">ATCC 14581 / DSM 32 / JCM 2506 / NBRC 15308 / NCIMB 9376 / NCTC 10342 / NRRL B-14308 / VKM B-512</strain>
    </source>
</reference>
<protein>
    <submittedName>
        <fullName evidence="3">Cell Wall Hydrolase family protein</fullName>
    </submittedName>
</protein>
<dbReference type="EMBL" id="CP009920">
    <property type="protein sequence ID" value="AJI22495.1"/>
    <property type="molecule type" value="Genomic_DNA"/>
</dbReference>
<dbReference type="Gene3D" id="6.20.240.60">
    <property type="match status" value="1"/>
</dbReference>
<dbReference type="CDD" id="cd00118">
    <property type="entry name" value="LysM"/>
    <property type="match status" value="1"/>
</dbReference>
<dbReference type="InterPro" id="IPR042047">
    <property type="entry name" value="SleB_dom1"/>
</dbReference>
<dbReference type="Pfam" id="PF07486">
    <property type="entry name" value="Hydrolase_2"/>
    <property type="match status" value="1"/>
</dbReference>
<sequence length="237" mass="25691">MKHSYMKSMVVACLATLSFIGFNATATAATNYKVVKGDSLWKLGKRYSVTIDDIKKLNNRQGDMIYIGETLAIPSKTKVLAAETTEPSTAAPANTAKPEPKPEAKPAEQATPAVSISASEKDLLARLVEAEAKGESYEGKVGVATVVLNRVDSPKFPDTVTGVIKQVVGKAYAFSPVQNGSINKPASEDSKKAVEQALTRKDRLDDSIYFYNPKTATDNWIRSRAVIKTIDHHVFAK</sequence>